<dbReference type="GeneID" id="18818646"/>
<feature type="domain" description="Peroxisomal membrane protein PEX14-like KPWE" evidence="2">
    <location>
        <begin position="121"/>
        <end position="168"/>
    </location>
</feature>
<dbReference type="InterPro" id="IPR040554">
    <property type="entry name" value="KPWE_PEX14_dom"/>
</dbReference>
<name>F8NQM0_SERL9</name>
<dbReference type="HOGENOM" id="CLU_070882_2_1_1"/>
<dbReference type="PANTHER" id="PTHR36855">
    <property type="entry name" value="CHROMOSOME 10, WHOLE GENOME SHOTGUN SEQUENCE"/>
    <property type="match status" value="1"/>
</dbReference>
<evidence type="ECO:0000259" key="3">
    <source>
        <dbReference type="Pfam" id="PF25871"/>
    </source>
</evidence>
<dbReference type="InterPro" id="IPR058841">
    <property type="entry name" value="HTH_76"/>
</dbReference>
<feature type="domain" description="PEX14-like helix-turn-helix" evidence="3">
    <location>
        <begin position="25"/>
        <end position="93"/>
    </location>
</feature>
<evidence type="ECO:0000256" key="1">
    <source>
        <dbReference type="SAM" id="MobiDB-lite"/>
    </source>
</evidence>
<evidence type="ECO:0000313" key="4">
    <source>
        <dbReference type="EMBL" id="EGO26626.1"/>
    </source>
</evidence>
<dbReference type="Pfam" id="PF17733">
    <property type="entry name" value="KPWE_dom"/>
    <property type="match status" value="1"/>
</dbReference>
<dbReference type="Proteomes" id="UP000008064">
    <property type="component" value="Unassembled WGS sequence"/>
</dbReference>
<organism>
    <name type="scientific">Serpula lacrymans var. lacrymans (strain S7.9)</name>
    <name type="common">Dry rot fungus</name>
    <dbReference type="NCBI Taxonomy" id="578457"/>
    <lineage>
        <taxon>Eukaryota</taxon>
        <taxon>Fungi</taxon>
        <taxon>Dikarya</taxon>
        <taxon>Basidiomycota</taxon>
        <taxon>Agaricomycotina</taxon>
        <taxon>Agaricomycetes</taxon>
        <taxon>Agaricomycetidae</taxon>
        <taxon>Boletales</taxon>
        <taxon>Coniophorineae</taxon>
        <taxon>Serpulaceae</taxon>
        <taxon>Serpula</taxon>
    </lineage>
</organism>
<dbReference type="PANTHER" id="PTHR36855:SF1">
    <property type="entry name" value="PEROXISOME MEMBRANE ANCHOR PROTEIN PEX14P N-TERMINAL DOMAIN-CONTAINING PROTEIN"/>
    <property type="match status" value="1"/>
</dbReference>
<dbReference type="RefSeq" id="XP_007316799.1">
    <property type="nucleotide sequence ID" value="XM_007316737.1"/>
</dbReference>
<sequence length="172" mass="19148">MSNVNELLGDNKTTVPSHAISGLNDAVSQFLNYPFATDKAYQEGLAGIIDNNAMDGKSEEQKQEILRRTRIFYFNRIASQQLTPENVAAYEQNLNIAHMNPTSAPLNSSCPYPDTQRNESRTLSFAELKALIEEGKTENIPNNRVIPESLNEAPPSESTAPVRKKPWEVANQ</sequence>
<gene>
    <name evidence="4" type="ORF">SERLADRAFT_463859</name>
</gene>
<dbReference type="KEGG" id="sla:SERLADRAFT_463859"/>
<dbReference type="AlphaFoldDB" id="F8NQM0"/>
<accession>F8NQM0</accession>
<evidence type="ECO:0000259" key="2">
    <source>
        <dbReference type="Pfam" id="PF17733"/>
    </source>
</evidence>
<protein>
    <submittedName>
        <fullName evidence="4">Uncharacterized protein</fullName>
    </submittedName>
</protein>
<reference evidence="4" key="1">
    <citation type="submission" date="2011-04" db="EMBL/GenBank/DDBJ databases">
        <title>Evolution of plant cell wall degrading machinery underlies the functional diversity of forest fungi.</title>
        <authorList>
            <consortium name="US DOE Joint Genome Institute (JGI-PGF)"/>
            <person name="Eastwood D.C."/>
            <person name="Floudas D."/>
            <person name="Binder M."/>
            <person name="Majcherczyk A."/>
            <person name="Schneider P."/>
            <person name="Aerts A."/>
            <person name="Asiegbu F.O."/>
            <person name="Baker S.E."/>
            <person name="Barry K."/>
            <person name="Bendiksby M."/>
            <person name="Blumentritt M."/>
            <person name="Coutinho P.M."/>
            <person name="Cullen D."/>
            <person name="Cullen D."/>
            <person name="Gathman A."/>
            <person name="Goodell B."/>
            <person name="Henrissat B."/>
            <person name="Ihrmark K."/>
            <person name="Kauserud H."/>
            <person name="Kohler A."/>
            <person name="LaButti K."/>
            <person name="Lapidus A."/>
            <person name="Lavin J.L."/>
            <person name="Lee Y.-H."/>
            <person name="Lindquist E."/>
            <person name="Lilly W."/>
            <person name="Lucas S."/>
            <person name="Morin E."/>
            <person name="Murat C."/>
            <person name="Oguiza J.A."/>
            <person name="Park J."/>
            <person name="Pisabarro A.G."/>
            <person name="Riley R."/>
            <person name="Rosling A."/>
            <person name="Salamov A."/>
            <person name="Schmidt O."/>
            <person name="Schmutz J."/>
            <person name="Skrede I."/>
            <person name="Stenlid J."/>
            <person name="Wiebenga A."/>
            <person name="Xie X."/>
            <person name="Kues U."/>
            <person name="Hibbett D.S."/>
            <person name="Hoffmeister D."/>
            <person name="Hogberg N."/>
            <person name="Martin F."/>
            <person name="Grigoriev I.V."/>
            <person name="Watkinson S.C."/>
        </authorList>
    </citation>
    <scope>NUCLEOTIDE SEQUENCE</scope>
    <source>
        <strain evidence="4">S7.9</strain>
    </source>
</reference>
<dbReference type="OrthoDB" id="9936937at2759"/>
<dbReference type="EMBL" id="GL945432">
    <property type="protein sequence ID" value="EGO26626.1"/>
    <property type="molecule type" value="Genomic_DNA"/>
</dbReference>
<proteinExistence type="predicted"/>
<feature type="region of interest" description="Disordered" evidence="1">
    <location>
        <begin position="134"/>
        <end position="172"/>
    </location>
</feature>
<dbReference type="Pfam" id="PF25871">
    <property type="entry name" value="HTH_76"/>
    <property type="match status" value="1"/>
</dbReference>